<sequence>MPPIYHESFNEFDCQRKRKRKRKIAKKRPEIRYAFEIHAFIQRGSGNPAWQEKCYEKWMGQFSISQRPGPGAAAIFVHYTPTCMHLGYIGARTFIGKCTARKFRVSVHANQKSQTRDGIVGNDVHERGVGFISRLLI</sequence>
<dbReference type="Proteomes" id="UP001177670">
    <property type="component" value="Unassembled WGS sequence"/>
</dbReference>
<name>A0AA40KI41_9HYME</name>
<organism evidence="1 2">
    <name type="scientific">Melipona bicolor</name>
    <dbReference type="NCBI Taxonomy" id="60889"/>
    <lineage>
        <taxon>Eukaryota</taxon>
        <taxon>Metazoa</taxon>
        <taxon>Ecdysozoa</taxon>
        <taxon>Arthropoda</taxon>
        <taxon>Hexapoda</taxon>
        <taxon>Insecta</taxon>
        <taxon>Pterygota</taxon>
        <taxon>Neoptera</taxon>
        <taxon>Endopterygota</taxon>
        <taxon>Hymenoptera</taxon>
        <taxon>Apocrita</taxon>
        <taxon>Aculeata</taxon>
        <taxon>Apoidea</taxon>
        <taxon>Anthophila</taxon>
        <taxon>Apidae</taxon>
        <taxon>Melipona</taxon>
    </lineage>
</organism>
<dbReference type="AlphaFoldDB" id="A0AA40KI41"/>
<proteinExistence type="predicted"/>
<evidence type="ECO:0000313" key="2">
    <source>
        <dbReference type="Proteomes" id="UP001177670"/>
    </source>
</evidence>
<keyword evidence="2" id="KW-1185">Reference proteome</keyword>
<dbReference type="EMBL" id="JAHYIQ010000027">
    <property type="protein sequence ID" value="KAK1121177.1"/>
    <property type="molecule type" value="Genomic_DNA"/>
</dbReference>
<protein>
    <submittedName>
        <fullName evidence="1">Uncharacterized protein</fullName>
    </submittedName>
</protein>
<reference evidence="1" key="1">
    <citation type="submission" date="2021-10" db="EMBL/GenBank/DDBJ databases">
        <title>Melipona bicolor Genome sequencing and assembly.</title>
        <authorList>
            <person name="Araujo N.S."/>
            <person name="Arias M.C."/>
        </authorList>
    </citation>
    <scope>NUCLEOTIDE SEQUENCE</scope>
    <source>
        <strain evidence="1">USP_2M_L1-L4_2017</strain>
        <tissue evidence="1">Whole body</tissue>
    </source>
</reference>
<gene>
    <name evidence="1" type="ORF">K0M31_010484</name>
</gene>
<evidence type="ECO:0000313" key="1">
    <source>
        <dbReference type="EMBL" id="KAK1121177.1"/>
    </source>
</evidence>
<accession>A0AA40KI41</accession>
<comment type="caution">
    <text evidence="1">The sequence shown here is derived from an EMBL/GenBank/DDBJ whole genome shotgun (WGS) entry which is preliminary data.</text>
</comment>